<organism evidence="2 3">
    <name type="scientific">Lepidopterella palustris CBS 459.81</name>
    <dbReference type="NCBI Taxonomy" id="1314670"/>
    <lineage>
        <taxon>Eukaryota</taxon>
        <taxon>Fungi</taxon>
        <taxon>Dikarya</taxon>
        <taxon>Ascomycota</taxon>
        <taxon>Pezizomycotina</taxon>
        <taxon>Dothideomycetes</taxon>
        <taxon>Pleosporomycetidae</taxon>
        <taxon>Mytilinidiales</taxon>
        <taxon>Argynnaceae</taxon>
        <taxon>Lepidopterella</taxon>
    </lineage>
</organism>
<dbReference type="InterPro" id="IPR016181">
    <property type="entry name" value="Acyl_CoA_acyltransferase"/>
</dbReference>
<dbReference type="CDD" id="cd04301">
    <property type="entry name" value="NAT_SF"/>
    <property type="match status" value="1"/>
</dbReference>
<proteinExistence type="predicted"/>
<name>A0A8E2E8I4_9PEZI</name>
<dbReference type="Gene3D" id="3.40.630.30">
    <property type="match status" value="1"/>
</dbReference>
<dbReference type="EMBL" id="KV745009">
    <property type="protein sequence ID" value="OCK79371.1"/>
    <property type="molecule type" value="Genomic_DNA"/>
</dbReference>
<reference evidence="2 3" key="1">
    <citation type="journal article" date="2016" name="Nat. Commun.">
        <title>Ectomycorrhizal ecology is imprinted in the genome of the dominant symbiotic fungus Cenococcum geophilum.</title>
        <authorList>
            <consortium name="DOE Joint Genome Institute"/>
            <person name="Peter M."/>
            <person name="Kohler A."/>
            <person name="Ohm R.A."/>
            <person name="Kuo A."/>
            <person name="Krutzmann J."/>
            <person name="Morin E."/>
            <person name="Arend M."/>
            <person name="Barry K.W."/>
            <person name="Binder M."/>
            <person name="Choi C."/>
            <person name="Clum A."/>
            <person name="Copeland A."/>
            <person name="Grisel N."/>
            <person name="Haridas S."/>
            <person name="Kipfer T."/>
            <person name="LaButti K."/>
            <person name="Lindquist E."/>
            <person name="Lipzen A."/>
            <person name="Maire R."/>
            <person name="Meier B."/>
            <person name="Mihaltcheva S."/>
            <person name="Molinier V."/>
            <person name="Murat C."/>
            <person name="Poggeler S."/>
            <person name="Quandt C.A."/>
            <person name="Sperisen C."/>
            <person name="Tritt A."/>
            <person name="Tisserant E."/>
            <person name="Crous P.W."/>
            <person name="Henrissat B."/>
            <person name="Nehls U."/>
            <person name="Egli S."/>
            <person name="Spatafora J.W."/>
            <person name="Grigoriev I.V."/>
            <person name="Martin F.M."/>
        </authorList>
    </citation>
    <scope>NUCLEOTIDE SEQUENCE [LARGE SCALE GENOMIC DNA]</scope>
    <source>
        <strain evidence="2 3">CBS 459.81</strain>
    </source>
</reference>
<protein>
    <recommendedName>
        <fullName evidence="1">N-acetyltransferase domain-containing protein</fullName>
    </recommendedName>
</protein>
<sequence>MLAASNLIPTARLPDGDLVGVGRCISDNGIACYIGDLAVSKEVQRRGIGGKLVDRARKECGPEMVVIFVKRAREGRVLWEVGDEEGWELFSFCESGESVEAFCCTESFSSVMDALSSLGVNIHSAVRKSECC</sequence>
<dbReference type="Proteomes" id="UP000250266">
    <property type="component" value="Unassembled WGS sequence"/>
</dbReference>
<dbReference type="GO" id="GO:0016747">
    <property type="term" value="F:acyltransferase activity, transferring groups other than amino-acyl groups"/>
    <property type="evidence" value="ECO:0007669"/>
    <property type="project" value="InterPro"/>
</dbReference>
<dbReference type="InterPro" id="IPR000182">
    <property type="entry name" value="GNAT_dom"/>
</dbReference>
<dbReference type="PROSITE" id="PS51186">
    <property type="entry name" value="GNAT"/>
    <property type="match status" value="1"/>
</dbReference>
<dbReference type="AlphaFoldDB" id="A0A8E2E8I4"/>
<evidence type="ECO:0000313" key="2">
    <source>
        <dbReference type="EMBL" id="OCK79371.1"/>
    </source>
</evidence>
<evidence type="ECO:0000259" key="1">
    <source>
        <dbReference type="PROSITE" id="PS51186"/>
    </source>
</evidence>
<dbReference type="SUPFAM" id="SSF55729">
    <property type="entry name" value="Acyl-CoA N-acyltransferases (Nat)"/>
    <property type="match status" value="1"/>
</dbReference>
<accession>A0A8E2E8I4</accession>
<feature type="domain" description="N-acetyltransferase" evidence="1">
    <location>
        <begin position="1"/>
        <end position="106"/>
    </location>
</feature>
<dbReference type="OrthoDB" id="2744543at2759"/>
<dbReference type="Pfam" id="PF00583">
    <property type="entry name" value="Acetyltransf_1"/>
    <property type="match status" value="1"/>
</dbReference>
<gene>
    <name evidence="2" type="ORF">K432DRAFT_443939</name>
</gene>
<keyword evidence="3" id="KW-1185">Reference proteome</keyword>
<evidence type="ECO:0000313" key="3">
    <source>
        <dbReference type="Proteomes" id="UP000250266"/>
    </source>
</evidence>